<dbReference type="KEGG" id="paro:CUV01_01490"/>
<dbReference type="InterPro" id="IPR045694">
    <property type="entry name" value="DUF6058"/>
</dbReference>
<gene>
    <name evidence="1" type="ORF">CUV01_01490</name>
</gene>
<organism evidence="1 2">
    <name type="scientific">Paracoccus tegillarcae</name>
    <dbReference type="NCBI Taxonomy" id="1529068"/>
    <lineage>
        <taxon>Bacteria</taxon>
        <taxon>Pseudomonadati</taxon>
        <taxon>Pseudomonadota</taxon>
        <taxon>Alphaproteobacteria</taxon>
        <taxon>Rhodobacterales</taxon>
        <taxon>Paracoccaceae</taxon>
        <taxon>Paracoccus</taxon>
    </lineage>
</organism>
<keyword evidence="2" id="KW-1185">Reference proteome</keyword>
<sequence length="216" mass="24049">MLMTYLYTHFLDQPDFAQQAGLSSAGLRSHIAGRLCPDASYRLDVTLSVRSFVATHDEQRPCRFHLKGHLRWLEQIERLGIADETAARAVFTARYDAARSAFLNGRLGQRLIRAAPNVPDAFDRAHADATWGNFLDGVYGVCTRDGQPETIFLKQAGVMFIEALTAPPAETLTEQDQALLAEAVAMLDLVASDFAPHEVARSSRQRCINDIRARYL</sequence>
<dbReference type="Pfam" id="PF19531">
    <property type="entry name" value="DUF6058"/>
    <property type="match status" value="1"/>
</dbReference>
<dbReference type="AlphaFoldDB" id="A0A2K9ENG9"/>
<reference evidence="1 2" key="1">
    <citation type="submission" date="2017-12" db="EMBL/GenBank/DDBJ databases">
        <authorList>
            <person name="Hurst M.R.H."/>
        </authorList>
    </citation>
    <scope>NUCLEOTIDE SEQUENCE [LARGE SCALE GENOMIC DNA]</scope>
    <source>
        <strain evidence="1 2">BM15</strain>
    </source>
</reference>
<proteinExistence type="predicted"/>
<evidence type="ECO:0000313" key="2">
    <source>
        <dbReference type="Proteomes" id="UP000233742"/>
    </source>
</evidence>
<name>A0A2K9ENG9_9RHOB</name>
<dbReference type="EMBL" id="CP025408">
    <property type="protein sequence ID" value="AUH32246.1"/>
    <property type="molecule type" value="Genomic_DNA"/>
</dbReference>
<dbReference type="Proteomes" id="UP000233742">
    <property type="component" value="Chromosome"/>
</dbReference>
<protein>
    <submittedName>
        <fullName evidence="1">Uncharacterized protein</fullName>
    </submittedName>
</protein>
<accession>A0A2K9ENG9</accession>
<evidence type="ECO:0000313" key="1">
    <source>
        <dbReference type="EMBL" id="AUH32246.1"/>
    </source>
</evidence>